<sequence length="524" mass="58331" precursor="true">MSDLSQRDRACLLGVLSSCLLLGLPTLSAAEHAPKADSLKVEIDNRIEAGWKGQGVTPAVITSDSEFLRRVSLDLVGRIPTIAEVRGFLADDKPQKRERLVDRLLSSPEFAHHAATILRRMWIPQTDTQEFKRLIFDYESWLARRLRERAPFDELVRQQLCVPVNGMAVPINPDGDEIGSSAFIAVSDMKPEILAANTARAFQGINIDCAQCHDHPFARWTREQFWQTAAFFTRPSTDVAQPNAALTIAVDDTEMTVEATLFTSKPVKWPNKIRVGTGRELLADWIISSENPYFARNAVNRMWANFLGTGFIEPLDDLSGAIPASHPQLLDRLAEAFVQSDFDLRFLVRTIVLSRSYQLSTVSSSDSSLVDDPQLFAQMPTRSLTGEQLYNSLRTAAGLKQDVTATHLGYRKHPRQKFAARFLVQRPSEGQRALVQTLLLMNGSLTGEATAAGQTPLLVAIESAPFLSDKERVETLFLATYSRRPSEGEGRPLADHLKQSEDRSAALADIFWALLNSSEFNTNH</sequence>
<evidence type="ECO:0000313" key="4">
    <source>
        <dbReference type="EMBL" id="QDU44720.1"/>
    </source>
</evidence>
<accession>A0A517ZQG4</accession>
<evidence type="ECO:0008006" key="6">
    <source>
        <dbReference type="Google" id="ProtNLM"/>
    </source>
</evidence>
<keyword evidence="5" id="KW-1185">Reference proteome</keyword>
<gene>
    <name evidence="4" type="ORF">Mal52_32060</name>
</gene>
<dbReference type="Pfam" id="PF07587">
    <property type="entry name" value="PSD1"/>
    <property type="match status" value="1"/>
</dbReference>
<dbReference type="KEGG" id="sdyn:Mal52_32060"/>
<name>A0A517ZQG4_9PLAN</name>
<evidence type="ECO:0000259" key="2">
    <source>
        <dbReference type="Pfam" id="PF07583"/>
    </source>
</evidence>
<feature type="domain" description="DUF1553" evidence="3">
    <location>
        <begin position="279"/>
        <end position="403"/>
    </location>
</feature>
<dbReference type="InterPro" id="IPR011444">
    <property type="entry name" value="DUF1549"/>
</dbReference>
<dbReference type="PANTHER" id="PTHR35889">
    <property type="entry name" value="CYCLOINULO-OLIGOSACCHARIDE FRUCTANOTRANSFERASE-RELATED"/>
    <property type="match status" value="1"/>
</dbReference>
<evidence type="ECO:0000256" key="1">
    <source>
        <dbReference type="SAM" id="SignalP"/>
    </source>
</evidence>
<dbReference type="EMBL" id="CP036276">
    <property type="protein sequence ID" value="QDU44720.1"/>
    <property type="molecule type" value="Genomic_DNA"/>
</dbReference>
<dbReference type="InterPro" id="IPR022655">
    <property type="entry name" value="DUF1553"/>
</dbReference>
<dbReference type="PANTHER" id="PTHR35889:SF3">
    <property type="entry name" value="F-BOX DOMAIN-CONTAINING PROTEIN"/>
    <property type="match status" value="1"/>
</dbReference>
<dbReference type="RefSeq" id="WP_197534210.1">
    <property type="nucleotide sequence ID" value="NZ_CP036276.1"/>
</dbReference>
<dbReference type="Pfam" id="PF07583">
    <property type="entry name" value="PSCyt2"/>
    <property type="match status" value="1"/>
</dbReference>
<feature type="chain" id="PRO_5021747797" description="DUF1553 domain-containing protein" evidence="1">
    <location>
        <begin position="30"/>
        <end position="524"/>
    </location>
</feature>
<dbReference type="AlphaFoldDB" id="A0A517ZQG4"/>
<evidence type="ECO:0000259" key="3">
    <source>
        <dbReference type="Pfam" id="PF07587"/>
    </source>
</evidence>
<proteinExistence type="predicted"/>
<feature type="domain" description="DUF1549" evidence="2">
    <location>
        <begin position="42"/>
        <end position="234"/>
    </location>
</feature>
<evidence type="ECO:0000313" key="5">
    <source>
        <dbReference type="Proteomes" id="UP000319383"/>
    </source>
</evidence>
<dbReference type="Proteomes" id="UP000319383">
    <property type="component" value="Chromosome"/>
</dbReference>
<organism evidence="4 5">
    <name type="scientific">Symmachiella dynata</name>
    <dbReference type="NCBI Taxonomy" id="2527995"/>
    <lineage>
        <taxon>Bacteria</taxon>
        <taxon>Pseudomonadati</taxon>
        <taxon>Planctomycetota</taxon>
        <taxon>Planctomycetia</taxon>
        <taxon>Planctomycetales</taxon>
        <taxon>Planctomycetaceae</taxon>
        <taxon>Symmachiella</taxon>
    </lineage>
</organism>
<keyword evidence="1" id="KW-0732">Signal</keyword>
<feature type="signal peptide" evidence="1">
    <location>
        <begin position="1"/>
        <end position="29"/>
    </location>
</feature>
<protein>
    <recommendedName>
        <fullName evidence="6">DUF1553 domain-containing protein</fullName>
    </recommendedName>
</protein>
<reference evidence="4 5" key="1">
    <citation type="submission" date="2019-02" db="EMBL/GenBank/DDBJ databases">
        <title>Deep-cultivation of Planctomycetes and their phenomic and genomic characterization uncovers novel biology.</title>
        <authorList>
            <person name="Wiegand S."/>
            <person name="Jogler M."/>
            <person name="Boedeker C."/>
            <person name="Pinto D."/>
            <person name="Vollmers J."/>
            <person name="Rivas-Marin E."/>
            <person name="Kohn T."/>
            <person name="Peeters S.H."/>
            <person name="Heuer A."/>
            <person name="Rast P."/>
            <person name="Oberbeckmann S."/>
            <person name="Bunk B."/>
            <person name="Jeske O."/>
            <person name="Meyerdierks A."/>
            <person name="Storesund J.E."/>
            <person name="Kallscheuer N."/>
            <person name="Luecker S."/>
            <person name="Lage O.M."/>
            <person name="Pohl T."/>
            <person name="Merkel B.J."/>
            <person name="Hornburger P."/>
            <person name="Mueller R.-W."/>
            <person name="Bruemmer F."/>
            <person name="Labrenz M."/>
            <person name="Spormann A.M."/>
            <person name="Op den Camp H."/>
            <person name="Overmann J."/>
            <person name="Amann R."/>
            <person name="Jetten M.S.M."/>
            <person name="Mascher T."/>
            <person name="Medema M.H."/>
            <person name="Devos D.P."/>
            <person name="Kaster A.-K."/>
            <person name="Ovreas L."/>
            <person name="Rohde M."/>
            <person name="Galperin M.Y."/>
            <person name="Jogler C."/>
        </authorList>
    </citation>
    <scope>NUCLEOTIDE SEQUENCE [LARGE SCALE GENOMIC DNA]</scope>
    <source>
        <strain evidence="4 5">Mal52</strain>
    </source>
</reference>